<dbReference type="InterPro" id="IPR050261">
    <property type="entry name" value="FrsA_esterase"/>
</dbReference>
<name>A0ABW7X7K9_9NOCA</name>
<dbReference type="InterPro" id="IPR029058">
    <property type="entry name" value="AB_hydrolase_fold"/>
</dbReference>
<evidence type="ECO:0000256" key="1">
    <source>
        <dbReference type="ARBA" id="ARBA00022801"/>
    </source>
</evidence>
<comment type="caution">
    <text evidence="4">The sequence shown here is derived from an EMBL/GenBank/DDBJ whole genome shotgun (WGS) entry which is preliminary data.</text>
</comment>
<evidence type="ECO:0000313" key="4">
    <source>
        <dbReference type="EMBL" id="MFI2476982.1"/>
    </source>
</evidence>
<gene>
    <name evidence="4" type="ORF">ACH49W_26670</name>
</gene>
<dbReference type="SUPFAM" id="SSF53474">
    <property type="entry name" value="alpha/beta-Hydrolases"/>
    <property type="match status" value="1"/>
</dbReference>
<reference evidence="4 5" key="1">
    <citation type="submission" date="2024-10" db="EMBL/GenBank/DDBJ databases">
        <title>The Natural Products Discovery Center: Release of the First 8490 Sequenced Strains for Exploring Actinobacteria Biosynthetic Diversity.</title>
        <authorList>
            <person name="Kalkreuter E."/>
            <person name="Kautsar S.A."/>
            <person name="Yang D."/>
            <person name="Bader C.D."/>
            <person name="Teijaro C.N."/>
            <person name="Fluegel L."/>
            <person name="Davis C.M."/>
            <person name="Simpson J.R."/>
            <person name="Lauterbach L."/>
            <person name="Steele A.D."/>
            <person name="Gui C."/>
            <person name="Meng S."/>
            <person name="Li G."/>
            <person name="Viehrig K."/>
            <person name="Ye F."/>
            <person name="Su P."/>
            <person name="Kiefer A.F."/>
            <person name="Nichols A."/>
            <person name="Cepeda A.J."/>
            <person name="Yan W."/>
            <person name="Fan B."/>
            <person name="Jiang Y."/>
            <person name="Adhikari A."/>
            <person name="Zheng C.-J."/>
            <person name="Schuster L."/>
            <person name="Cowan T.M."/>
            <person name="Smanski M.J."/>
            <person name="Chevrette M.G."/>
            <person name="De Carvalho L.P.S."/>
            <person name="Shen B."/>
        </authorList>
    </citation>
    <scope>NUCLEOTIDE SEQUENCE [LARGE SCALE GENOMIC DNA]</scope>
    <source>
        <strain evidence="4 5">NPDC019275</strain>
    </source>
</reference>
<dbReference type="Proteomes" id="UP001611415">
    <property type="component" value="Unassembled WGS sequence"/>
</dbReference>
<accession>A0ABW7X7K9</accession>
<protein>
    <submittedName>
        <fullName evidence="4">Alpha/beta hydrolase</fullName>
    </submittedName>
</protein>
<proteinExistence type="inferred from homology"/>
<organism evidence="4 5">
    <name type="scientific">Nocardia xishanensis</name>
    <dbReference type="NCBI Taxonomy" id="238964"/>
    <lineage>
        <taxon>Bacteria</taxon>
        <taxon>Bacillati</taxon>
        <taxon>Actinomycetota</taxon>
        <taxon>Actinomycetes</taxon>
        <taxon>Mycobacteriales</taxon>
        <taxon>Nocardiaceae</taxon>
        <taxon>Nocardia</taxon>
    </lineage>
</organism>
<comment type="similarity">
    <text evidence="2">Belongs to the AB hydrolase superfamily. FUS2 hydrolase family.</text>
</comment>
<evidence type="ECO:0000313" key="5">
    <source>
        <dbReference type="Proteomes" id="UP001611415"/>
    </source>
</evidence>
<evidence type="ECO:0000256" key="2">
    <source>
        <dbReference type="ARBA" id="ARBA00038115"/>
    </source>
</evidence>
<feature type="domain" description="AB hydrolase-1" evidence="3">
    <location>
        <begin position="32"/>
        <end position="281"/>
    </location>
</feature>
<dbReference type="EMBL" id="JBIRYO010000020">
    <property type="protein sequence ID" value="MFI2476982.1"/>
    <property type="molecule type" value="Genomic_DNA"/>
</dbReference>
<dbReference type="Gene3D" id="3.40.50.1820">
    <property type="entry name" value="alpha/beta hydrolase"/>
    <property type="match status" value="1"/>
</dbReference>
<keyword evidence="1 4" id="KW-0378">Hydrolase</keyword>
<dbReference type="GO" id="GO:0016787">
    <property type="term" value="F:hydrolase activity"/>
    <property type="evidence" value="ECO:0007669"/>
    <property type="project" value="UniProtKB-KW"/>
</dbReference>
<evidence type="ECO:0000259" key="3">
    <source>
        <dbReference type="Pfam" id="PF00561"/>
    </source>
</evidence>
<dbReference type="RefSeq" id="WP_357409895.1">
    <property type="nucleotide sequence ID" value="NZ_JBEYCD010000017.1"/>
</dbReference>
<dbReference type="InterPro" id="IPR000073">
    <property type="entry name" value="AB_hydrolase_1"/>
</dbReference>
<dbReference type="PANTHER" id="PTHR22946">
    <property type="entry name" value="DIENELACTONE HYDROLASE DOMAIN-CONTAINING PROTEIN-RELATED"/>
    <property type="match status" value="1"/>
</dbReference>
<keyword evidence="5" id="KW-1185">Reference proteome</keyword>
<dbReference type="PANTHER" id="PTHR22946:SF9">
    <property type="entry name" value="POLYKETIDE TRANSFERASE AF380"/>
    <property type="match status" value="1"/>
</dbReference>
<dbReference type="Pfam" id="PF00561">
    <property type="entry name" value="Abhydrolase_1"/>
    <property type="match status" value="1"/>
</dbReference>
<sequence>MNEVEFISEGQRCAAWHLPGTDSELDVGNGRPCVVMAHGFGGTRDSGLLPFARAFAGAGIDVLLFDYRGFGDSAGTPRQRVSFRRHRRDYLAAIEFARALDGVDPDRIALWGTSYGGGHALAVAADDPRVAAVVAQVAAVDGIASLASAVESNGLGFVLKVNFAALRDVARALTGRPPLLVPIVGPPGSVAAMNSPDAVSGMRAFAGPLWRNEFAARELLAIPLNRPITKVGKLQCPVLLQIGEHDAVAPPATLERVARRVGSRAEVCRYPAGHFDVYVEPWLTPNVNDQVAFLRRHLTPTEVGTVEKQ</sequence>